<dbReference type="CDD" id="cd02149">
    <property type="entry name" value="NfsB-like"/>
    <property type="match status" value="1"/>
</dbReference>
<dbReference type="RefSeq" id="WP_007984669.1">
    <property type="nucleotide sequence ID" value="NZ_BAEM01000007.1"/>
</dbReference>
<keyword evidence="6" id="KW-0560">Oxidoreductase</keyword>
<gene>
    <name evidence="8" type="ORF">GCHA_0519</name>
</gene>
<evidence type="ECO:0000256" key="5">
    <source>
        <dbReference type="ARBA" id="ARBA00022857"/>
    </source>
</evidence>
<dbReference type="GO" id="GO:0016491">
    <property type="term" value="F:oxidoreductase activity"/>
    <property type="evidence" value="ECO:0007669"/>
    <property type="project" value="UniProtKB-KW"/>
</dbReference>
<keyword evidence="4" id="KW-0288">FMN</keyword>
<dbReference type="InterPro" id="IPR029479">
    <property type="entry name" value="Nitroreductase"/>
</dbReference>
<dbReference type="SUPFAM" id="SSF55469">
    <property type="entry name" value="FMN-dependent nitroreductase-like"/>
    <property type="match status" value="1"/>
</dbReference>
<reference evidence="8 9" key="1">
    <citation type="journal article" date="2017" name="Antonie Van Leeuwenhoek">
        <title>Rhizobium rhizosphaerae sp. nov., a novel species isolated from rice rhizosphere.</title>
        <authorList>
            <person name="Zhao J.J."/>
            <person name="Zhang J."/>
            <person name="Zhang R.J."/>
            <person name="Zhang C.W."/>
            <person name="Yin H.Q."/>
            <person name="Zhang X.X."/>
        </authorList>
    </citation>
    <scope>NUCLEOTIDE SEQUENCE [LARGE SCALE GENOMIC DNA]</scope>
    <source>
        <strain evidence="8 9">S18K6</strain>
    </source>
</reference>
<keyword evidence="3" id="KW-0285">Flavoprotein</keyword>
<evidence type="ECO:0000313" key="9">
    <source>
        <dbReference type="Proteomes" id="UP000006320"/>
    </source>
</evidence>
<protein>
    <recommendedName>
        <fullName evidence="7">Nitroreductase domain-containing protein</fullName>
    </recommendedName>
</protein>
<dbReference type="Proteomes" id="UP000006320">
    <property type="component" value="Unassembled WGS sequence"/>
</dbReference>
<evidence type="ECO:0000256" key="3">
    <source>
        <dbReference type="ARBA" id="ARBA00022630"/>
    </source>
</evidence>
<evidence type="ECO:0000256" key="1">
    <source>
        <dbReference type="ARBA" id="ARBA00001917"/>
    </source>
</evidence>
<evidence type="ECO:0000259" key="7">
    <source>
        <dbReference type="Pfam" id="PF00881"/>
    </source>
</evidence>
<organism evidence="8 9">
    <name type="scientific">Paraglaciecola chathamensis S18K6</name>
    <dbReference type="NCBI Taxonomy" id="1127672"/>
    <lineage>
        <taxon>Bacteria</taxon>
        <taxon>Pseudomonadati</taxon>
        <taxon>Pseudomonadota</taxon>
        <taxon>Gammaproteobacteria</taxon>
        <taxon>Alteromonadales</taxon>
        <taxon>Alteromonadaceae</taxon>
        <taxon>Paraglaciecola</taxon>
    </lineage>
</organism>
<dbReference type="AlphaFoldDB" id="A0AAV3UTT6"/>
<name>A0AAV3UTT6_9ALTE</name>
<proteinExistence type="inferred from homology"/>
<accession>A0AAV3UTT6</accession>
<dbReference type="InterPro" id="IPR033878">
    <property type="entry name" value="NfsB-like"/>
</dbReference>
<comment type="cofactor">
    <cofactor evidence="1">
        <name>FMN</name>
        <dbReference type="ChEBI" id="CHEBI:58210"/>
    </cofactor>
</comment>
<dbReference type="Pfam" id="PF00881">
    <property type="entry name" value="Nitroreductase"/>
    <property type="match status" value="1"/>
</dbReference>
<evidence type="ECO:0000256" key="2">
    <source>
        <dbReference type="ARBA" id="ARBA00007118"/>
    </source>
</evidence>
<comment type="similarity">
    <text evidence="2">Belongs to the nitroreductase family.</text>
</comment>
<sequence>MAILEALNWRYAVREFSDTQLSEDVVTELIEAARLSPSAYGLQPYRLLVISSPQMKEKLLPYAMGQTKIRDCSHLFIFATSTTIDAQFIEQHFARVEHERELEIGALTGFTQHVKEAMLSMSSLQLQHWAENQVHIALGNVLTASALKKVDACPMAGFENHGFDNVLGLAQLELRSTVICALGERAPTDTSADDRKVRLPINDFCIEI</sequence>
<dbReference type="PANTHER" id="PTHR43673">
    <property type="entry name" value="NAD(P)H NITROREDUCTASE YDGI-RELATED"/>
    <property type="match status" value="1"/>
</dbReference>
<evidence type="ECO:0000256" key="6">
    <source>
        <dbReference type="ARBA" id="ARBA00023002"/>
    </source>
</evidence>
<comment type="caution">
    <text evidence="8">The sequence shown here is derived from an EMBL/GenBank/DDBJ whole genome shotgun (WGS) entry which is preliminary data.</text>
</comment>
<evidence type="ECO:0000256" key="4">
    <source>
        <dbReference type="ARBA" id="ARBA00022643"/>
    </source>
</evidence>
<feature type="domain" description="Nitroreductase" evidence="7">
    <location>
        <begin position="8"/>
        <end position="183"/>
    </location>
</feature>
<dbReference type="Gene3D" id="3.40.109.10">
    <property type="entry name" value="NADH Oxidase"/>
    <property type="match status" value="1"/>
</dbReference>
<dbReference type="InterPro" id="IPR000415">
    <property type="entry name" value="Nitroreductase-like"/>
</dbReference>
<dbReference type="EMBL" id="BAEM01000007">
    <property type="protein sequence ID" value="GAC08482.1"/>
    <property type="molecule type" value="Genomic_DNA"/>
</dbReference>
<evidence type="ECO:0000313" key="8">
    <source>
        <dbReference type="EMBL" id="GAC08482.1"/>
    </source>
</evidence>
<dbReference type="PANTHER" id="PTHR43673:SF2">
    <property type="entry name" value="NITROREDUCTASE"/>
    <property type="match status" value="1"/>
</dbReference>
<keyword evidence="5" id="KW-0521">NADP</keyword>